<organism evidence="2 3">
    <name type="scientific">Ficus carica</name>
    <name type="common">Common fig</name>
    <dbReference type="NCBI Taxonomy" id="3494"/>
    <lineage>
        <taxon>Eukaryota</taxon>
        <taxon>Viridiplantae</taxon>
        <taxon>Streptophyta</taxon>
        <taxon>Embryophyta</taxon>
        <taxon>Tracheophyta</taxon>
        <taxon>Spermatophyta</taxon>
        <taxon>Magnoliopsida</taxon>
        <taxon>eudicotyledons</taxon>
        <taxon>Gunneridae</taxon>
        <taxon>Pentapetalae</taxon>
        <taxon>rosids</taxon>
        <taxon>fabids</taxon>
        <taxon>Rosales</taxon>
        <taxon>Moraceae</taxon>
        <taxon>Ficeae</taxon>
        <taxon>Ficus</taxon>
    </lineage>
</organism>
<keyword evidence="3" id="KW-1185">Reference proteome</keyword>
<feature type="region of interest" description="Disordered" evidence="1">
    <location>
        <begin position="19"/>
        <end position="47"/>
    </location>
</feature>
<evidence type="ECO:0000313" key="2">
    <source>
        <dbReference type="EMBL" id="GMN39668.1"/>
    </source>
</evidence>
<protein>
    <submittedName>
        <fullName evidence="2">Uncharacterized protein</fullName>
    </submittedName>
</protein>
<name>A0AA88CYH2_FICCA</name>
<accession>A0AA88CYH2</accession>
<feature type="compositionally biased region" description="Low complexity" evidence="1">
    <location>
        <begin position="34"/>
        <end position="46"/>
    </location>
</feature>
<dbReference type="PANTHER" id="PTHR37237">
    <property type="entry name" value="OS02G0567000 PROTEIN"/>
    <property type="match status" value="1"/>
</dbReference>
<evidence type="ECO:0000313" key="3">
    <source>
        <dbReference type="Proteomes" id="UP001187192"/>
    </source>
</evidence>
<dbReference type="AlphaFoldDB" id="A0AA88CYH2"/>
<reference evidence="2" key="1">
    <citation type="submission" date="2023-07" db="EMBL/GenBank/DDBJ databases">
        <title>draft genome sequence of fig (Ficus carica).</title>
        <authorList>
            <person name="Takahashi T."/>
            <person name="Nishimura K."/>
        </authorList>
    </citation>
    <scope>NUCLEOTIDE SEQUENCE</scope>
</reference>
<proteinExistence type="predicted"/>
<dbReference type="Proteomes" id="UP001187192">
    <property type="component" value="Unassembled WGS sequence"/>
</dbReference>
<dbReference type="EMBL" id="BTGU01000010">
    <property type="protein sequence ID" value="GMN39668.1"/>
    <property type="molecule type" value="Genomic_DNA"/>
</dbReference>
<sequence length="143" mass="15179">MRGVGGPLLCIGDLLSDVGESDSDDSQPLLQTPSSSSSSSIHASSSQTFDLPKLFEENYKNLNEALAASDHSWTALTLKLCSAVETANKLVQSTNSNVKVLSEKIGELEEVVKRGDSAVAAVRGVISSLRQKEETPTSSQKLN</sequence>
<comment type="caution">
    <text evidence="2">The sequence shown here is derived from an EMBL/GenBank/DDBJ whole genome shotgun (WGS) entry which is preliminary data.</text>
</comment>
<dbReference type="PANTHER" id="PTHR37237:SF1">
    <property type="entry name" value="OS02G0567000 PROTEIN"/>
    <property type="match status" value="1"/>
</dbReference>
<gene>
    <name evidence="2" type="ORF">TIFTF001_008903</name>
</gene>
<evidence type="ECO:0000256" key="1">
    <source>
        <dbReference type="SAM" id="MobiDB-lite"/>
    </source>
</evidence>